<dbReference type="Proteomes" id="UP001241377">
    <property type="component" value="Unassembled WGS sequence"/>
</dbReference>
<accession>A0ACC2UW73</accession>
<reference evidence="1" key="1">
    <citation type="submission" date="2023-04" db="EMBL/GenBank/DDBJ databases">
        <title>Draft Genome sequencing of Naganishia species isolated from polar environments using Oxford Nanopore Technology.</title>
        <authorList>
            <person name="Leo P."/>
            <person name="Venkateswaran K."/>
        </authorList>
    </citation>
    <scope>NUCLEOTIDE SEQUENCE</scope>
    <source>
        <strain evidence="1">MNA-CCFEE 5261</strain>
    </source>
</reference>
<keyword evidence="2" id="KW-1185">Reference proteome</keyword>
<gene>
    <name evidence="1" type="ORF">QFC19_009267</name>
</gene>
<organism evidence="1 2">
    <name type="scientific">Naganishia cerealis</name>
    <dbReference type="NCBI Taxonomy" id="610337"/>
    <lineage>
        <taxon>Eukaryota</taxon>
        <taxon>Fungi</taxon>
        <taxon>Dikarya</taxon>
        <taxon>Basidiomycota</taxon>
        <taxon>Agaricomycotina</taxon>
        <taxon>Tremellomycetes</taxon>
        <taxon>Filobasidiales</taxon>
        <taxon>Filobasidiaceae</taxon>
        <taxon>Naganishia</taxon>
    </lineage>
</organism>
<sequence>MNAPPCARLLQSATSALSSAATRRTAFHSRTAASSLVRYASTVGGPKPLIPNTLDLKSGSPEVKVNESTRAEVSLKRFWKTVGIMQQSDGSYWVTLDGRPLRTPSGARLAIPADRKILAMLIANEWENQNQVLKVPGLPMTSLASRALDGFHNPKDHESDVDVREGVVNELFRYLDTDTTLGNKFKQDEKTKQVLRKIVDTWDAWQIAALERATYSTKSFLIAFALVSGRLTADQASRAAQVEVSSQIELWGEVEDTHDVDYQDIRRQLGSAVCMLAKTT</sequence>
<dbReference type="EMBL" id="JASBWR010000155">
    <property type="protein sequence ID" value="KAJ9091093.1"/>
    <property type="molecule type" value="Genomic_DNA"/>
</dbReference>
<evidence type="ECO:0000313" key="2">
    <source>
        <dbReference type="Proteomes" id="UP001241377"/>
    </source>
</evidence>
<evidence type="ECO:0000313" key="1">
    <source>
        <dbReference type="EMBL" id="KAJ9091093.1"/>
    </source>
</evidence>
<protein>
    <submittedName>
        <fullName evidence="1">Uncharacterized protein</fullName>
    </submittedName>
</protein>
<comment type="caution">
    <text evidence="1">The sequence shown here is derived from an EMBL/GenBank/DDBJ whole genome shotgun (WGS) entry which is preliminary data.</text>
</comment>
<proteinExistence type="predicted"/>
<name>A0ACC2UW73_9TREE</name>